<dbReference type="EMBL" id="CDGJ01000003">
    <property type="protein sequence ID" value="CEJ05859.1"/>
    <property type="molecule type" value="Genomic_DNA"/>
</dbReference>
<name>A0A8S0Y0B0_9FIRM</name>
<dbReference type="EMBL" id="LR746496">
    <property type="protein sequence ID" value="CAA7602977.1"/>
    <property type="molecule type" value="Genomic_DNA"/>
</dbReference>
<dbReference type="Proteomes" id="UP000836597">
    <property type="component" value="Chromosome"/>
</dbReference>
<dbReference type="KEGG" id="aacx:DEACI_3800"/>
<keyword evidence="3" id="KW-1185">Reference proteome</keyword>
<evidence type="ECO:0000313" key="2">
    <source>
        <dbReference type="EMBL" id="CEJ05859.1"/>
    </source>
</evidence>
<reference evidence="1" key="2">
    <citation type="submission" date="2020-01" db="EMBL/GenBank/DDBJ databases">
        <authorList>
            <person name="Hornung B."/>
        </authorList>
    </citation>
    <scope>NUCLEOTIDE SEQUENCE</scope>
    <source>
        <strain evidence="1">PacBioINE</strain>
    </source>
</reference>
<dbReference type="AlphaFoldDB" id="A0A8S0Y0B0"/>
<protein>
    <submittedName>
        <fullName evidence="1">Uncharacterized protein</fullName>
    </submittedName>
</protein>
<reference evidence="2" key="1">
    <citation type="submission" date="2014-11" db="EMBL/GenBank/DDBJ databases">
        <authorList>
            <person name="Hornung B.V."/>
        </authorList>
    </citation>
    <scope>NUCLEOTIDE SEQUENCE</scope>
    <source>
        <strain evidence="2">INE</strain>
    </source>
</reference>
<gene>
    <name evidence="2" type="ORF">DEACI_0279</name>
    <name evidence="1" type="ORF">DEACI_3800</name>
</gene>
<organism evidence="1">
    <name type="scientific">Acididesulfobacillus acetoxydans</name>
    <dbReference type="NCBI Taxonomy" id="1561005"/>
    <lineage>
        <taxon>Bacteria</taxon>
        <taxon>Bacillati</taxon>
        <taxon>Bacillota</taxon>
        <taxon>Clostridia</taxon>
        <taxon>Eubacteriales</taxon>
        <taxon>Peptococcaceae</taxon>
        <taxon>Acididesulfobacillus</taxon>
    </lineage>
</organism>
<dbReference type="Proteomes" id="UP001071230">
    <property type="component" value="Unassembled WGS sequence"/>
</dbReference>
<evidence type="ECO:0000313" key="3">
    <source>
        <dbReference type="Proteomes" id="UP001071230"/>
    </source>
</evidence>
<sequence length="59" mass="6502">MTAAAGAGTIGLPVQSVVLRRRLTEGKRIRHPGRYAKGPRRYVKSPRRYIEKGGLKNVG</sequence>
<evidence type="ECO:0000313" key="1">
    <source>
        <dbReference type="EMBL" id="CAA7602977.1"/>
    </source>
</evidence>
<proteinExistence type="predicted"/>
<accession>A0A8S0Y0B0</accession>